<protein>
    <recommendedName>
        <fullName evidence="4">DUF2157 domain-containing protein</fullName>
    </recommendedName>
</protein>
<dbReference type="KEGG" id="euz:DVS28_a2147"/>
<name>A0A346XX83_9ACTN</name>
<feature type="transmembrane region" description="Helical" evidence="1">
    <location>
        <begin position="39"/>
        <end position="57"/>
    </location>
</feature>
<keyword evidence="1" id="KW-0472">Membrane</keyword>
<evidence type="ECO:0000313" key="3">
    <source>
        <dbReference type="Proteomes" id="UP000264006"/>
    </source>
</evidence>
<dbReference type="Proteomes" id="UP000264006">
    <property type="component" value="Chromosome"/>
</dbReference>
<proteinExistence type="predicted"/>
<evidence type="ECO:0000313" key="2">
    <source>
        <dbReference type="EMBL" id="AXV06830.1"/>
    </source>
</evidence>
<keyword evidence="3" id="KW-1185">Reference proteome</keyword>
<feature type="transmembrane region" description="Helical" evidence="1">
    <location>
        <begin position="195"/>
        <end position="213"/>
    </location>
</feature>
<dbReference type="EMBL" id="CP031165">
    <property type="protein sequence ID" value="AXV06830.1"/>
    <property type="molecule type" value="Genomic_DNA"/>
</dbReference>
<feature type="transmembrane region" description="Helical" evidence="1">
    <location>
        <begin position="244"/>
        <end position="264"/>
    </location>
</feature>
<feature type="transmembrane region" description="Helical" evidence="1">
    <location>
        <begin position="220"/>
        <end position="238"/>
    </location>
</feature>
<sequence length="274" mass="27316">MLSPAAEALGYSGGILTTLAVLYELGDVWTDLGGGAQTLLLALATIALSTAAGFVGAGDRIAARLSTTLWLLAGMTGTLTSYILFDRVAGLGADAGLLAAGGTASAAATALWRRTDRGFFGALAFLGGLVAVFGGVGLAGGGDAARATAIWTVGIVWVTAGVAVPRLRELAPLSLGALAACSAAQAVVADAGTPGLLLGLLTAVVLTGAAISLGTTRHWVWAGFAGLVFVPQAILEWVPVDIAWPLAMMTAGIGMMSGCITLVLRRRRGPGDAG</sequence>
<keyword evidence="1" id="KW-0812">Transmembrane</keyword>
<reference evidence="2 3" key="1">
    <citation type="submission" date="2018-09" db="EMBL/GenBank/DDBJ databases">
        <title>Complete genome sequence of Euzebya sp. DY32-46 isolated from seawater of Pacific Ocean.</title>
        <authorList>
            <person name="Xu L."/>
            <person name="Wu Y.-H."/>
            <person name="Xu X.-W."/>
        </authorList>
    </citation>
    <scope>NUCLEOTIDE SEQUENCE [LARGE SCALE GENOMIC DNA]</scope>
    <source>
        <strain evidence="2 3">DY32-46</strain>
    </source>
</reference>
<evidence type="ECO:0000256" key="1">
    <source>
        <dbReference type="SAM" id="Phobius"/>
    </source>
</evidence>
<dbReference type="AlphaFoldDB" id="A0A346XX83"/>
<gene>
    <name evidence="2" type="ORF">DVS28_a2147</name>
</gene>
<feature type="transmembrane region" description="Helical" evidence="1">
    <location>
        <begin position="91"/>
        <end position="112"/>
    </location>
</feature>
<feature type="transmembrane region" description="Helical" evidence="1">
    <location>
        <begin position="170"/>
        <end position="189"/>
    </location>
</feature>
<dbReference type="OrthoDB" id="9830534at2"/>
<feature type="transmembrane region" description="Helical" evidence="1">
    <location>
        <begin position="119"/>
        <end position="138"/>
    </location>
</feature>
<accession>A0A346XX83</accession>
<keyword evidence="1" id="KW-1133">Transmembrane helix</keyword>
<feature type="transmembrane region" description="Helical" evidence="1">
    <location>
        <begin position="144"/>
        <end position="163"/>
    </location>
</feature>
<feature type="transmembrane region" description="Helical" evidence="1">
    <location>
        <begin position="69"/>
        <end position="85"/>
    </location>
</feature>
<organism evidence="2 3">
    <name type="scientific">Euzebya pacifica</name>
    <dbReference type="NCBI Taxonomy" id="1608957"/>
    <lineage>
        <taxon>Bacteria</taxon>
        <taxon>Bacillati</taxon>
        <taxon>Actinomycetota</taxon>
        <taxon>Nitriliruptoria</taxon>
        <taxon>Euzebyales</taxon>
    </lineage>
</organism>
<evidence type="ECO:0008006" key="4">
    <source>
        <dbReference type="Google" id="ProtNLM"/>
    </source>
</evidence>